<name>A0A2A5C857_9GAMM</name>
<feature type="chain" id="PRO_5013263747" description="Mandelate racemase/muconate lactonizing enzyme C-terminal domain-containing protein" evidence="2">
    <location>
        <begin position="28"/>
        <end position="408"/>
    </location>
</feature>
<keyword evidence="1" id="KW-0456">Lyase</keyword>
<dbReference type="PANTHER" id="PTHR48080">
    <property type="entry name" value="D-GALACTONATE DEHYDRATASE-RELATED"/>
    <property type="match status" value="1"/>
</dbReference>
<dbReference type="InterPro" id="IPR013341">
    <property type="entry name" value="Mandelate_racemase_N_dom"/>
</dbReference>
<dbReference type="GO" id="GO:0016829">
    <property type="term" value="F:lyase activity"/>
    <property type="evidence" value="ECO:0007669"/>
    <property type="project" value="UniProtKB-KW"/>
</dbReference>
<dbReference type="InterPro" id="IPR013342">
    <property type="entry name" value="Mandelate_racemase_C"/>
</dbReference>
<evidence type="ECO:0000259" key="3">
    <source>
        <dbReference type="SMART" id="SM00922"/>
    </source>
</evidence>
<keyword evidence="2" id="KW-0732">Signal</keyword>
<dbReference type="Pfam" id="PF02746">
    <property type="entry name" value="MR_MLE_N"/>
    <property type="match status" value="1"/>
</dbReference>
<proteinExistence type="predicted"/>
<evidence type="ECO:0000313" key="5">
    <source>
        <dbReference type="Proteomes" id="UP000228987"/>
    </source>
</evidence>
<evidence type="ECO:0000256" key="2">
    <source>
        <dbReference type="SAM" id="SignalP"/>
    </source>
</evidence>
<dbReference type="Gene3D" id="3.30.390.10">
    <property type="entry name" value="Enolase-like, N-terminal domain"/>
    <property type="match status" value="1"/>
</dbReference>
<dbReference type="SFLD" id="SFLDS00001">
    <property type="entry name" value="Enolase"/>
    <property type="match status" value="1"/>
</dbReference>
<accession>A0A2A5C857</accession>
<dbReference type="InterPro" id="IPR034593">
    <property type="entry name" value="DgoD-like"/>
</dbReference>
<feature type="signal peptide" evidence="2">
    <location>
        <begin position="1"/>
        <end position="27"/>
    </location>
</feature>
<dbReference type="AlphaFoldDB" id="A0A2A5C857"/>
<evidence type="ECO:0000256" key="1">
    <source>
        <dbReference type="ARBA" id="ARBA00023239"/>
    </source>
</evidence>
<evidence type="ECO:0000313" key="4">
    <source>
        <dbReference type="EMBL" id="PCJ39775.1"/>
    </source>
</evidence>
<dbReference type="EMBL" id="NVWI01000012">
    <property type="protein sequence ID" value="PCJ39775.1"/>
    <property type="molecule type" value="Genomic_DNA"/>
</dbReference>
<dbReference type="SUPFAM" id="SSF51604">
    <property type="entry name" value="Enolase C-terminal domain-like"/>
    <property type="match status" value="1"/>
</dbReference>
<reference evidence="5" key="1">
    <citation type="submission" date="2017-08" db="EMBL/GenBank/DDBJ databases">
        <title>A dynamic microbial community with high functional redundancy inhabits the cold, oxic subseafloor aquifer.</title>
        <authorList>
            <person name="Tully B.J."/>
            <person name="Wheat C.G."/>
            <person name="Glazer B.T."/>
            <person name="Huber J.A."/>
        </authorList>
    </citation>
    <scope>NUCLEOTIDE SEQUENCE [LARGE SCALE GENOMIC DNA]</scope>
</reference>
<dbReference type="Pfam" id="PF13378">
    <property type="entry name" value="MR_MLE_C"/>
    <property type="match status" value="1"/>
</dbReference>
<dbReference type="Proteomes" id="UP000228987">
    <property type="component" value="Unassembled WGS sequence"/>
</dbReference>
<dbReference type="Gene3D" id="3.20.20.120">
    <property type="entry name" value="Enolase-like C-terminal domain"/>
    <property type="match status" value="1"/>
</dbReference>
<dbReference type="SFLD" id="SFLDG00179">
    <property type="entry name" value="mandelate_racemase"/>
    <property type="match status" value="1"/>
</dbReference>
<dbReference type="SUPFAM" id="SSF54826">
    <property type="entry name" value="Enolase N-terminal domain-like"/>
    <property type="match status" value="1"/>
</dbReference>
<comment type="caution">
    <text evidence="4">The sequence shown here is derived from an EMBL/GenBank/DDBJ whole genome shotgun (WGS) entry which is preliminary data.</text>
</comment>
<dbReference type="InterPro" id="IPR036849">
    <property type="entry name" value="Enolase-like_C_sf"/>
</dbReference>
<organism evidence="4 5">
    <name type="scientific">SAR86 cluster bacterium</name>
    <dbReference type="NCBI Taxonomy" id="2030880"/>
    <lineage>
        <taxon>Bacteria</taxon>
        <taxon>Pseudomonadati</taxon>
        <taxon>Pseudomonadota</taxon>
        <taxon>Gammaproteobacteria</taxon>
        <taxon>SAR86 cluster</taxon>
    </lineage>
</organism>
<feature type="domain" description="Mandelate racemase/muconate lactonizing enzyme C-terminal" evidence="3">
    <location>
        <begin position="171"/>
        <end position="280"/>
    </location>
</feature>
<sequence>MISRRKMLHSGAGLLSLPLLSCESAFQAGVSDVRITEVELIPVRATYRTVWLVVRLHTNTGLSGIGEASDAFGYANTTVENADTMRAELAEYFPLIMNRSPLDIEHFRQQGRSRALTGLVSATAYSAIEQGLWDLAGQVLDVPTYQLFGGKVRDTLPVYANINRATSPRTPEGFAASAARAYNDGFRAMKAAPFDNFPVAGTATEITHHIERGVESTFAMREAVGPDVALMIDCHSFFSIPQAIAVAERLEPVNLTWYEEPVPPEFVDSTLSIKAGINQLMAGGEQLFGVAGFKQLIQRHAFDVIMPDVKHCGGLMELMQIAAIAADEDIMVAPHNPSGPVSTAASVQVCAGLANFNYLELQYGEVDWRINALMPAEIFVDGMIKVPNLPGFGIALNEGVIKEMSLPL</sequence>
<dbReference type="PANTHER" id="PTHR48080:SF2">
    <property type="entry name" value="D-GALACTONATE DEHYDRATASE"/>
    <property type="match status" value="1"/>
</dbReference>
<dbReference type="SMART" id="SM00922">
    <property type="entry name" value="MR_MLE"/>
    <property type="match status" value="1"/>
</dbReference>
<dbReference type="InterPro" id="IPR029065">
    <property type="entry name" value="Enolase_C-like"/>
</dbReference>
<dbReference type="CDD" id="cd03316">
    <property type="entry name" value="MR_like"/>
    <property type="match status" value="1"/>
</dbReference>
<gene>
    <name evidence="4" type="ORF">COA71_12880</name>
</gene>
<dbReference type="InterPro" id="IPR029017">
    <property type="entry name" value="Enolase-like_N"/>
</dbReference>
<protein>
    <recommendedName>
        <fullName evidence="3">Mandelate racemase/muconate lactonizing enzyme C-terminal domain-containing protein</fullName>
    </recommendedName>
</protein>